<evidence type="ECO:0000313" key="2">
    <source>
        <dbReference type="Proteomes" id="UP000239550"/>
    </source>
</evidence>
<dbReference type="EMBL" id="PUWT01000024">
    <property type="protein sequence ID" value="PQQ26169.1"/>
    <property type="molecule type" value="Genomic_DNA"/>
</dbReference>
<dbReference type="AlphaFoldDB" id="A0A2S8Q2H0"/>
<comment type="caution">
    <text evidence="1">The sequence shown here is derived from an EMBL/GenBank/DDBJ whole genome shotgun (WGS) entry which is preliminary data.</text>
</comment>
<gene>
    <name evidence="1" type="ORF">C6H66_10305</name>
</gene>
<evidence type="ECO:0000313" key="1">
    <source>
        <dbReference type="EMBL" id="PQQ26169.1"/>
    </source>
</evidence>
<dbReference type="RefSeq" id="WP_105395534.1">
    <property type="nucleotide sequence ID" value="NZ_CAWNTA010000073.1"/>
</dbReference>
<keyword evidence="2" id="KW-1185">Reference proteome</keyword>
<dbReference type="Proteomes" id="UP000239550">
    <property type="component" value="Unassembled WGS sequence"/>
</dbReference>
<organism evidence="1 2">
    <name type="scientific">Photorhabdus hindustanensis</name>
    <dbReference type="NCBI Taxonomy" id="2918802"/>
    <lineage>
        <taxon>Bacteria</taxon>
        <taxon>Pseudomonadati</taxon>
        <taxon>Pseudomonadota</taxon>
        <taxon>Gammaproteobacteria</taxon>
        <taxon>Enterobacterales</taxon>
        <taxon>Morganellaceae</taxon>
        <taxon>Photorhabdus</taxon>
    </lineage>
</organism>
<reference evidence="1 2" key="1">
    <citation type="submission" date="2018-02" db="EMBL/GenBank/DDBJ databases">
        <title>Five New Genomes of Indian Photorhabdus Isolates TSA.</title>
        <authorList>
            <person name="Dubay B."/>
            <person name="Somvanshi V.S."/>
        </authorList>
    </citation>
    <scope>NUCLEOTIDE SEQUENCE [LARGE SCALE GENOMIC DNA]</scope>
    <source>
        <strain evidence="1 2">H1</strain>
    </source>
</reference>
<sequence>MVIYNFDSFLNDQLKQLLRRLKTDVYDKGYRVLILQINGDDAIYQHCLWLTSETISRGFMGGWNITLWQSKGC</sequence>
<proteinExistence type="predicted"/>
<protein>
    <submittedName>
        <fullName evidence="1">Uncharacterized protein</fullName>
    </submittedName>
</protein>
<accession>A0A2S8Q2H0</accession>
<name>A0A2S8Q2H0_9GAMM</name>